<keyword evidence="1" id="KW-1133">Transmembrane helix</keyword>
<keyword evidence="1" id="KW-0812">Transmembrane</keyword>
<dbReference type="EMBL" id="CP053840">
    <property type="protein sequence ID" value="QKF67351.1"/>
    <property type="molecule type" value="Genomic_DNA"/>
</dbReference>
<feature type="transmembrane region" description="Helical" evidence="1">
    <location>
        <begin position="6"/>
        <end position="26"/>
    </location>
</feature>
<reference evidence="2 3" key="1">
    <citation type="submission" date="2020-05" db="EMBL/GenBank/DDBJ databases">
        <title>Complete genome sequencing of Campylobacter and Arcobacter type strains.</title>
        <authorList>
            <person name="Miller W.G."/>
            <person name="Yee E."/>
        </authorList>
    </citation>
    <scope>NUCLEOTIDE SEQUENCE [LARGE SCALE GENOMIC DNA]</scope>
    <source>
        <strain evidence="2 3">LMG 26156</strain>
    </source>
</reference>
<dbReference type="CDD" id="cd00229">
    <property type="entry name" value="SGNH_hydrolase"/>
    <property type="match status" value="1"/>
</dbReference>
<evidence type="ECO:0000256" key="1">
    <source>
        <dbReference type="SAM" id="Phobius"/>
    </source>
</evidence>
<dbReference type="GO" id="GO:0016788">
    <property type="term" value="F:hydrolase activity, acting on ester bonds"/>
    <property type="evidence" value="ECO:0007669"/>
    <property type="project" value="UniProtKB-ARBA"/>
</dbReference>
<keyword evidence="1" id="KW-0472">Membrane</keyword>
<dbReference type="SUPFAM" id="SSF52266">
    <property type="entry name" value="SGNH hydrolase"/>
    <property type="match status" value="1"/>
</dbReference>
<dbReference type="InterPro" id="IPR036514">
    <property type="entry name" value="SGNH_hydro_sf"/>
</dbReference>
<dbReference type="AlphaFoldDB" id="A0AAE7B920"/>
<dbReference type="RefSeq" id="WP_128358082.1">
    <property type="nucleotide sequence ID" value="NZ_CP053840.1"/>
</dbReference>
<dbReference type="Proteomes" id="UP000503482">
    <property type="component" value="Chromosome"/>
</dbReference>
<protein>
    <submittedName>
        <fullName evidence="2">GDSL-like lipase/esterase</fullName>
    </submittedName>
</protein>
<organism evidence="2 3">
    <name type="scientific">Arcobacter venerupis</name>
    <dbReference type="NCBI Taxonomy" id="1054033"/>
    <lineage>
        <taxon>Bacteria</taxon>
        <taxon>Pseudomonadati</taxon>
        <taxon>Campylobacterota</taxon>
        <taxon>Epsilonproteobacteria</taxon>
        <taxon>Campylobacterales</taxon>
        <taxon>Arcobacteraceae</taxon>
        <taxon>Arcobacter</taxon>
    </lineage>
</organism>
<proteinExistence type="predicted"/>
<keyword evidence="3" id="KW-1185">Reference proteome</keyword>
<dbReference type="Gene3D" id="3.40.50.1110">
    <property type="entry name" value="SGNH hydrolase"/>
    <property type="match status" value="1"/>
</dbReference>
<dbReference type="KEGG" id="avp:AVENP_1806"/>
<evidence type="ECO:0000313" key="3">
    <source>
        <dbReference type="Proteomes" id="UP000503482"/>
    </source>
</evidence>
<gene>
    <name evidence="2" type="ORF">AVENP_1806</name>
</gene>
<sequence>MKYVLVNSIIFIFTLILMLLGIEGILRIKNSDMKNYNIEMWKYAKELKVNSNNLELGHEHKNSAQATLQSVVIRTNNFGLRGPDINEKSENKRRILFLGSSATLGWGVKEEETMTSLLDEKLGENVEVLNAGIGNYNTSRYTELFFTKLEILHPTDIVIHYFLNDVEILKANSGNWFLRNSELAVTLWDLINRINYKSFSIEDYYNNLYEKDSKGFNLMLNSLDKLSNYAKKNNINIYFVMTPDIHDITNYKFKNIHNIMKEIAIERNFTYIDLLDSFENKYKSSELWVMKTDPHPNKKAHEIMADAIYPYLINNNLNN</sequence>
<accession>A0AAE7B920</accession>
<evidence type="ECO:0000313" key="2">
    <source>
        <dbReference type="EMBL" id="QKF67351.1"/>
    </source>
</evidence>
<name>A0AAE7B920_9BACT</name>